<feature type="compositionally biased region" description="Acidic residues" evidence="1">
    <location>
        <begin position="233"/>
        <end position="243"/>
    </location>
</feature>
<dbReference type="InterPro" id="IPR006868">
    <property type="entry name" value="DUF630"/>
</dbReference>
<organism evidence="4 5">
    <name type="scientific">Trapa natans</name>
    <name type="common">Water chestnut</name>
    <dbReference type="NCBI Taxonomy" id="22666"/>
    <lineage>
        <taxon>Eukaryota</taxon>
        <taxon>Viridiplantae</taxon>
        <taxon>Streptophyta</taxon>
        <taxon>Embryophyta</taxon>
        <taxon>Tracheophyta</taxon>
        <taxon>Spermatophyta</taxon>
        <taxon>Magnoliopsida</taxon>
        <taxon>eudicotyledons</taxon>
        <taxon>Gunneridae</taxon>
        <taxon>Pentapetalae</taxon>
        <taxon>rosids</taxon>
        <taxon>malvids</taxon>
        <taxon>Myrtales</taxon>
        <taxon>Lythraceae</taxon>
        <taxon>Trapa</taxon>
    </lineage>
</organism>
<feature type="domain" description="DUF632" evidence="2">
    <location>
        <begin position="328"/>
        <end position="667"/>
    </location>
</feature>
<feature type="region of interest" description="Disordered" evidence="1">
    <location>
        <begin position="126"/>
        <end position="170"/>
    </location>
</feature>
<evidence type="ECO:0000256" key="1">
    <source>
        <dbReference type="SAM" id="MobiDB-lite"/>
    </source>
</evidence>
<dbReference type="AlphaFoldDB" id="A0AAN7LJ05"/>
<accession>A0AAN7LJ05</accession>
<dbReference type="Pfam" id="PF04783">
    <property type="entry name" value="DUF630"/>
    <property type="match status" value="1"/>
</dbReference>
<dbReference type="PANTHER" id="PTHR21450">
    <property type="entry name" value="PROTEIN ALTERED PHOSPHATE STARVATION RESPONSE 1"/>
    <property type="match status" value="1"/>
</dbReference>
<keyword evidence="5" id="KW-1185">Reference proteome</keyword>
<feature type="domain" description="DUF630" evidence="3">
    <location>
        <begin position="1"/>
        <end position="58"/>
    </location>
</feature>
<evidence type="ECO:0000313" key="5">
    <source>
        <dbReference type="Proteomes" id="UP001346149"/>
    </source>
</evidence>
<dbReference type="InterPro" id="IPR006867">
    <property type="entry name" value="DUF632"/>
</dbReference>
<feature type="compositionally biased region" description="Polar residues" evidence="1">
    <location>
        <begin position="143"/>
        <end position="155"/>
    </location>
</feature>
<gene>
    <name evidence="4" type="ORF">SAY86_002368</name>
</gene>
<dbReference type="Pfam" id="PF04782">
    <property type="entry name" value="DUF632"/>
    <property type="match status" value="1"/>
</dbReference>
<name>A0AAN7LJ05_TRANT</name>
<dbReference type="PANTHER" id="PTHR21450:SF6">
    <property type="entry name" value="EXPRESSED PROTEIN"/>
    <property type="match status" value="1"/>
</dbReference>
<proteinExistence type="predicted"/>
<dbReference type="EMBL" id="JAXQNO010000013">
    <property type="protein sequence ID" value="KAK4785679.1"/>
    <property type="molecule type" value="Genomic_DNA"/>
</dbReference>
<dbReference type="Proteomes" id="UP001346149">
    <property type="component" value="Unassembled WGS sequence"/>
</dbReference>
<evidence type="ECO:0000313" key="4">
    <source>
        <dbReference type="EMBL" id="KAK4785679.1"/>
    </source>
</evidence>
<feature type="region of interest" description="Disordered" evidence="1">
    <location>
        <begin position="215"/>
        <end position="244"/>
    </location>
</feature>
<evidence type="ECO:0000259" key="2">
    <source>
        <dbReference type="Pfam" id="PF04782"/>
    </source>
</evidence>
<feature type="compositionally biased region" description="Basic and acidic residues" evidence="1">
    <location>
        <begin position="215"/>
        <end position="224"/>
    </location>
</feature>
<reference evidence="4 5" key="1">
    <citation type="journal article" date="2023" name="Hortic Res">
        <title>Pangenome of water caltrop reveals structural variations and asymmetric subgenome divergence after allopolyploidization.</title>
        <authorList>
            <person name="Zhang X."/>
            <person name="Chen Y."/>
            <person name="Wang L."/>
            <person name="Yuan Y."/>
            <person name="Fang M."/>
            <person name="Shi L."/>
            <person name="Lu R."/>
            <person name="Comes H.P."/>
            <person name="Ma Y."/>
            <person name="Chen Y."/>
            <person name="Huang G."/>
            <person name="Zhou Y."/>
            <person name="Zheng Z."/>
            <person name="Qiu Y."/>
        </authorList>
    </citation>
    <scope>NUCLEOTIDE SEQUENCE [LARGE SCALE GENOMIC DNA]</scope>
    <source>
        <strain evidence="4">F231</strain>
    </source>
</reference>
<feature type="region of interest" description="Disordered" evidence="1">
    <location>
        <begin position="677"/>
        <end position="698"/>
    </location>
</feature>
<protein>
    <submittedName>
        <fullName evidence="4">Uncharacterized protein</fullName>
    </submittedName>
</protein>
<sequence length="764" mass="86203">MGAANSKIEEDKALLLCSERKKFVRQALDGRCSLAAAHVAYVQSLRKTGTALRKFVEPDAHVESSLYTSTSATPEPLALTEKSVSHFSLSPAPSISRRLEITETVSPSPSPPPVSIRVNHMKVQGSYSTKVEERPASPVIGRATSSTVSKNATPRSTDKPESSAYEDPSFMPEMSPWDFFGLSRPTDRHLSSLKGVKQEPEYLDHMVQHREDELIFQKEDEDKASVSGTEESRDSDDEFDEPSTDTLVRRFENHTRVNVQGNDSPSPTMPSVTRVASETGFIRDEGIFPYLSPIRDNSSTTALDANSKKTPIGEDRTGTVIAPKDFIASIKDIEFLFVKASESGGEIPRMLEANKLHFRPILSKGESGPLAFTYVSACFSCGGNHKHVHEETAQATMKYLTWHRTASSRSASSRNFMGLNAKDDIEDSNASLFGNFCMTSGSHASTLDRLYAWERKLYDEVKASEMVRKSYDIKCKHLRHIESKRERSEQIDRTRAVVKDLYSRIKVAIHRINSISKRIEEIRDTELQPQLEELIEGLSRMWEVMFECHNRQVQIISAAQIVVDRSTFMLLESRRQITINLETELNSLSSSFMKWINAQKSYLQAIYNWLEKCVLMPQKTGRRKRRAPPPQLRKLGGPPIYATCGSWLEYLNDLSTNPVVDSIKTLSVQTYRFLPRLEKNRGKNPHPPSTLQKTDDGTDSVVSMLRDDDASEDQRSGSGFDRFKSGLLRFLEELKNFSSSTVKMYVELDKSIKEAKLDQRIRSQ</sequence>
<comment type="caution">
    <text evidence="4">The sequence shown here is derived from an EMBL/GenBank/DDBJ whole genome shotgun (WGS) entry which is preliminary data.</text>
</comment>
<evidence type="ECO:0000259" key="3">
    <source>
        <dbReference type="Pfam" id="PF04783"/>
    </source>
</evidence>